<proteinExistence type="predicted"/>
<dbReference type="Ensembl" id="ENSPNAT00000014240.2">
    <property type="protein sequence ID" value="ENSPNAP00000000203.2"/>
    <property type="gene ID" value="ENSPNAG00000007356.2"/>
</dbReference>
<reference evidence="1" key="2">
    <citation type="submission" date="2025-08" db="UniProtKB">
        <authorList>
            <consortium name="Ensembl"/>
        </authorList>
    </citation>
    <scope>IDENTIFICATION</scope>
</reference>
<evidence type="ECO:0000313" key="2">
    <source>
        <dbReference type="Proteomes" id="UP001501920"/>
    </source>
</evidence>
<evidence type="ECO:0000313" key="1">
    <source>
        <dbReference type="Ensembl" id="ENSPNAP00000000203.2"/>
    </source>
</evidence>
<dbReference type="GeneTree" id="ENSGT00940000181646"/>
<name>A0A3B4BKX5_PYGNA</name>
<dbReference type="PANTHER" id="PTHR15570">
    <property type="entry name" value="G0/G1 SWITCH PROTEIN 2"/>
    <property type="match status" value="1"/>
</dbReference>
<accession>A0A3B4BKX5</accession>
<protein>
    <submittedName>
        <fullName evidence="1">Uncharacterized protein</fullName>
    </submittedName>
</protein>
<reference evidence="1 2" key="1">
    <citation type="submission" date="2020-10" db="EMBL/GenBank/DDBJ databases">
        <title>Pygocentrus nattereri (red-bellied piranha) genome, fPygNat1, primary haplotype.</title>
        <authorList>
            <person name="Myers G."/>
            <person name="Meyer A."/>
            <person name="Karagic N."/>
            <person name="Pippel M."/>
            <person name="Winkler S."/>
            <person name="Tracey A."/>
            <person name="Wood J."/>
            <person name="Formenti G."/>
            <person name="Howe K."/>
            <person name="Fedrigo O."/>
            <person name="Jarvis E.D."/>
        </authorList>
    </citation>
    <scope>NUCLEOTIDE SEQUENCE [LARGE SCALE GENOMIC DNA]</scope>
</reference>
<dbReference type="AlphaFoldDB" id="A0A3B4BKX5"/>
<keyword evidence="2" id="KW-1185">Reference proteome</keyword>
<dbReference type="Proteomes" id="UP001501920">
    <property type="component" value="Chromosome 21"/>
</dbReference>
<dbReference type="InterPro" id="IPR016821">
    <property type="entry name" value="G0S2"/>
</dbReference>
<organism evidence="1 2">
    <name type="scientific">Pygocentrus nattereri</name>
    <name type="common">Red-bellied piranha</name>
    <dbReference type="NCBI Taxonomy" id="42514"/>
    <lineage>
        <taxon>Eukaryota</taxon>
        <taxon>Metazoa</taxon>
        <taxon>Chordata</taxon>
        <taxon>Craniata</taxon>
        <taxon>Vertebrata</taxon>
        <taxon>Euteleostomi</taxon>
        <taxon>Actinopterygii</taxon>
        <taxon>Neopterygii</taxon>
        <taxon>Teleostei</taxon>
        <taxon>Ostariophysi</taxon>
        <taxon>Characiformes</taxon>
        <taxon>Characoidei</taxon>
        <taxon>Pygocentrus</taxon>
    </lineage>
</organism>
<dbReference type="Pfam" id="PF15103">
    <property type="entry name" value="G0-G1_switch_2"/>
    <property type="match status" value="1"/>
</dbReference>
<dbReference type="PANTHER" id="PTHR15570:SF2">
    <property type="entry name" value="G0_G1 SWITCH PROTEIN 2"/>
    <property type="match status" value="1"/>
</dbReference>
<reference evidence="1" key="3">
    <citation type="submission" date="2025-09" db="UniProtKB">
        <authorList>
            <consortium name="Ensembl"/>
        </authorList>
    </citation>
    <scope>IDENTIFICATION</scope>
</reference>
<sequence>MFSVSRRLPVMDIRTLLPLARELLSLRVKPGFLRVYLVGSMLAPLGTAVGVVEMLRLTFCADHSQETSDGQYEELLDTLRELKHRKHLTDAVSARKQYRICFCFFSVSPLAGASRRGQLWDLWPSNS</sequence>